<gene>
    <name evidence="2" type="ORF">DRO04_00720</name>
</gene>
<dbReference type="GO" id="GO:0030170">
    <property type="term" value="F:pyridoxal phosphate binding"/>
    <property type="evidence" value="ECO:0007669"/>
    <property type="project" value="TreeGrafter"/>
</dbReference>
<dbReference type="PANTHER" id="PTHR30244">
    <property type="entry name" value="TRANSAMINASE"/>
    <property type="match status" value="1"/>
</dbReference>
<accession>A0A497JIM4</accession>
<dbReference type="GO" id="GO:0008483">
    <property type="term" value="F:transaminase activity"/>
    <property type="evidence" value="ECO:0007669"/>
    <property type="project" value="UniProtKB-KW"/>
</dbReference>
<dbReference type="Gene3D" id="3.40.640.10">
    <property type="entry name" value="Type I PLP-dependent aspartate aminotransferase-like (Major domain)"/>
    <property type="match status" value="1"/>
</dbReference>
<dbReference type="EMBL" id="QMWP01000015">
    <property type="protein sequence ID" value="RLG71018.1"/>
    <property type="molecule type" value="Genomic_DNA"/>
</dbReference>
<organism evidence="2 3">
    <name type="scientific">Candidatus Iainarchaeum sp</name>
    <dbReference type="NCBI Taxonomy" id="3101447"/>
    <lineage>
        <taxon>Archaea</taxon>
        <taxon>Candidatus Iainarchaeota</taxon>
        <taxon>Candidatus Iainarchaeia</taxon>
        <taxon>Candidatus Iainarchaeales</taxon>
        <taxon>Candidatus Iainarchaeaceae</taxon>
        <taxon>Candidatus Iainarchaeum</taxon>
    </lineage>
</organism>
<dbReference type="SUPFAM" id="SSF53383">
    <property type="entry name" value="PLP-dependent transferases"/>
    <property type="match status" value="1"/>
</dbReference>
<proteinExistence type="inferred from homology"/>
<evidence type="ECO:0000256" key="1">
    <source>
        <dbReference type="RuleBase" id="RU004508"/>
    </source>
</evidence>
<keyword evidence="1" id="KW-0663">Pyridoxal phosphate</keyword>
<dbReference type="CDD" id="cd00616">
    <property type="entry name" value="AHBA_syn"/>
    <property type="match status" value="1"/>
</dbReference>
<name>A0A497JIM4_9ARCH</name>
<dbReference type="InterPro" id="IPR015421">
    <property type="entry name" value="PyrdxlP-dep_Trfase_major"/>
</dbReference>
<protein>
    <submittedName>
        <fullName evidence="2">Aminotransferase</fullName>
    </submittedName>
</protein>
<dbReference type="Gene3D" id="3.90.1150.10">
    <property type="entry name" value="Aspartate Aminotransferase, domain 1"/>
    <property type="match status" value="1"/>
</dbReference>
<keyword evidence="2" id="KW-0808">Transferase</keyword>
<evidence type="ECO:0000313" key="3">
    <source>
        <dbReference type="Proteomes" id="UP000278031"/>
    </source>
</evidence>
<dbReference type="Pfam" id="PF01041">
    <property type="entry name" value="DegT_DnrJ_EryC1"/>
    <property type="match status" value="1"/>
</dbReference>
<evidence type="ECO:0000313" key="2">
    <source>
        <dbReference type="EMBL" id="RLG71018.1"/>
    </source>
</evidence>
<dbReference type="PANTHER" id="PTHR30244:SF34">
    <property type="entry name" value="DTDP-4-AMINO-4,6-DIDEOXYGALACTOSE TRANSAMINASE"/>
    <property type="match status" value="1"/>
</dbReference>
<dbReference type="InterPro" id="IPR015424">
    <property type="entry name" value="PyrdxlP-dep_Trfase"/>
</dbReference>
<comment type="similarity">
    <text evidence="1">Belongs to the DegT/DnrJ/EryC1 family.</text>
</comment>
<dbReference type="GO" id="GO:0000271">
    <property type="term" value="P:polysaccharide biosynthetic process"/>
    <property type="evidence" value="ECO:0007669"/>
    <property type="project" value="TreeGrafter"/>
</dbReference>
<sequence length="358" mass="41327">MGKNGVLKNKIPVSQPDLSGNELKYVVDCIKRNWISSKGDYVEKFEKAFAKFHKMKYGVACSSGTTALILALASLGIKEGDEVIVPEFTMIATAWAVSFLGAKPVFVDCDDDLNIDVSKIEEKITPRTKAIIPVHIYGRQCKMREILRIAYEYNLWVVEDSCEAHGIKPKGDIACFSLFANKIITAGEGGICLTNSERLAKQMKHLRAMAFDKNHTFLHKKFAFNFRMTNLQAAIALAQTERLEKILEKRKKIEKWYDECLEGIKGIKKMPKRDVLWMYDILAEKRDKLRKWLEKNGIETRVFFKPMSMQPMYFNPDYKKLKAYQFSQKGLYLPTFTSLTKSKVKYICQKIKEFYERN</sequence>
<dbReference type="PIRSF" id="PIRSF000390">
    <property type="entry name" value="PLP_StrS"/>
    <property type="match status" value="1"/>
</dbReference>
<dbReference type="AlphaFoldDB" id="A0A497JIM4"/>
<dbReference type="InterPro" id="IPR015422">
    <property type="entry name" value="PyrdxlP-dep_Trfase_small"/>
</dbReference>
<dbReference type="Proteomes" id="UP000278031">
    <property type="component" value="Unassembled WGS sequence"/>
</dbReference>
<keyword evidence="2" id="KW-0032">Aminotransferase</keyword>
<comment type="caution">
    <text evidence="2">The sequence shown here is derived from an EMBL/GenBank/DDBJ whole genome shotgun (WGS) entry which is preliminary data.</text>
</comment>
<reference evidence="2 3" key="1">
    <citation type="submission" date="2018-06" db="EMBL/GenBank/DDBJ databases">
        <title>Extensive metabolic versatility and redundancy in microbially diverse, dynamic hydrothermal sediments.</title>
        <authorList>
            <person name="Dombrowski N."/>
            <person name="Teske A."/>
            <person name="Baker B.J."/>
        </authorList>
    </citation>
    <scope>NUCLEOTIDE SEQUENCE [LARGE SCALE GENOMIC DNA]</scope>
    <source>
        <strain evidence="2">B51_G17</strain>
    </source>
</reference>
<dbReference type="InterPro" id="IPR000653">
    <property type="entry name" value="DegT/StrS_aminotransferase"/>
</dbReference>